<dbReference type="InterPro" id="IPR002303">
    <property type="entry name" value="Valyl-tRNA_ligase"/>
</dbReference>
<dbReference type="CDD" id="cd00817">
    <property type="entry name" value="ValRS_core"/>
    <property type="match status" value="1"/>
</dbReference>
<feature type="coiled-coil region" evidence="9">
    <location>
        <begin position="821"/>
        <end position="890"/>
    </location>
</feature>
<evidence type="ECO:0000256" key="4">
    <source>
        <dbReference type="ARBA" id="ARBA00022840"/>
    </source>
</evidence>
<feature type="binding site" evidence="9">
    <location>
        <position position="537"/>
    </location>
    <ligand>
        <name>ATP</name>
        <dbReference type="ChEBI" id="CHEBI:30616"/>
    </ligand>
</feature>
<evidence type="ECO:0000256" key="7">
    <source>
        <dbReference type="ARBA" id="ARBA00023146"/>
    </source>
</evidence>
<dbReference type="NCBIfam" id="NF004349">
    <property type="entry name" value="PRK05729.1"/>
    <property type="match status" value="1"/>
</dbReference>
<dbReference type="InterPro" id="IPR001412">
    <property type="entry name" value="aa-tRNA-synth_I_CS"/>
</dbReference>
<protein>
    <recommendedName>
        <fullName evidence="9">Valine--tRNA ligase</fullName>
        <ecNumber evidence="9">6.1.1.9</ecNumber>
    </recommendedName>
    <alternativeName>
        <fullName evidence="9">Valyl-tRNA synthetase</fullName>
        <shortName evidence="9">ValRS</shortName>
    </alternativeName>
</protein>
<comment type="domain">
    <text evidence="9">The C-terminal coiled-coil domain is crucial for aminoacylation activity.</text>
</comment>
<keyword evidence="5 9" id="KW-0648">Protein biosynthesis</keyword>
<comment type="subcellular location">
    <subcellularLocation>
        <location evidence="9">Cytoplasm</location>
    </subcellularLocation>
</comment>
<evidence type="ECO:0000259" key="10">
    <source>
        <dbReference type="Pfam" id="PF00133"/>
    </source>
</evidence>
<comment type="catalytic activity">
    <reaction evidence="8 9">
        <text>tRNA(Val) + L-valine + ATP = L-valyl-tRNA(Val) + AMP + diphosphate</text>
        <dbReference type="Rhea" id="RHEA:10704"/>
        <dbReference type="Rhea" id="RHEA-COMP:9672"/>
        <dbReference type="Rhea" id="RHEA-COMP:9708"/>
        <dbReference type="ChEBI" id="CHEBI:30616"/>
        <dbReference type="ChEBI" id="CHEBI:33019"/>
        <dbReference type="ChEBI" id="CHEBI:57762"/>
        <dbReference type="ChEBI" id="CHEBI:78442"/>
        <dbReference type="ChEBI" id="CHEBI:78537"/>
        <dbReference type="ChEBI" id="CHEBI:456215"/>
        <dbReference type="EC" id="6.1.1.9"/>
    </reaction>
</comment>
<dbReference type="InterPro" id="IPR002300">
    <property type="entry name" value="aa-tRNA-synth_Ia"/>
</dbReference>
<evidence type="ECO:0000256" key="8">
    <source>
        <dbReference type="ARBA" id="ARBA00047552"/>
    </source>
</evidence>
<evidence type="ECO:0000256" key="3">
    <source>
        <dbReference type="ARBA" id="ARBA00022741"/>
    </source>
</evidence>
<dbReference type="HAMAP" id="MF_02004">
    <property type="entry name" value="Val_tRNA_synth_type1"/>
    <property type="match status" value="1"/>
</dbReference>
<feature type="domain" description="Methionyl/Valyl/Leucyl/Isoleucyl-tRNA synthetase anticodon-binding" evidence="11">
    <location>
        <begin position="617"/>
        <end position="764"/>
    </location>
</feature>
<feature type="short sequence motif" description="'HIGH' region" evidence="9">
    <location>
        <begin position="54"/>
        <end position="64"/>
    </location>
</feature>
<feature type="short sequence motif" description="'KMSKS' region" evidence="9">
    <location>
        <begin position="534"/>
        <end position="538"/>
    </location>
</feature>
<dbReference type="InterPro" id="IPR009008">
    <property type="entry name" value="Val/Leu/Ile-tRNA-synth_edit"/>
</dbReference>
<dbReference type="EC" id="6.1.1.9" evidence="9"/>
<dbReference type="SUPFAM" id="SSF50677">
    <property type="entry name" value="ValRS/IleRS/LeuRS editing domain"/>
    <property type="match status" value="1"/>
</dbReference>
<dbReference type="Pfam" id="PF00133">
    <property type="entry name" value="tRNA-synt_1"/>
    <property type="match status" value="1"/>
</dbReference>
<dbReference type="PANTHER" id="PTHR11946:SF93">
    <property type="entry name" value="VALINE--TRNA LIGASE, CHLOROPLASTIC_MITOCHONDRIAL 2"/>
    <property type="match status" value="1"/>
</dbReference>
<dbReference type="Proteomes" id="UP001256827">
    <property type="component" value="Chromosome"/>
</dbReference>
<comment type="similarity">
    <text evidence="9">Belongs to the class-I aminoacyl-tRNA synthetase family. ValS type 1 subfamily.</text>
</comment>
<evidence type="ECO:0000256" key="1">
    <source>
        <dbReference type="ARBA" id="ARBA00022490"/>
    </source>
</evidence>
<evidence type="ECO:0000313" key="13">
    <source>
        <dbReference type="EMBL" id="WNC16696.1"/>
    </source>
</evidence>
<dbReference type="Gene3D" id="1.10.730.10">
    <property type="entry name" value="Isoleucyl-tRNA Synthetase, Domain 1"/>
    <property type="match status" value="1"/>
</dbReference>
<dbReference type="SUPFAM" id="SSF46589">
    <property type="entry name" value="tRNA-binding arm"/>
    <property type="match status" value="1"/>
</dbReference>
<dbReference type="InterPro" id="IPR014729">
    <property type="entry name" value="Rossmann-like_a/b/a_fold"/>
</dbReference>
<dbReference type="Pfam" id="PF10458">
    <property type="entry name" value="Val_tRNA-synt_C"/>
    <property type="match status" value="1"/>
</dbReference>
<accession>A0ABY9T9C2</accession>
<dbReference type="SUPFAM" id="SSF52374">
    <property type="entry name" value="Nucleotidylyl transferase"/>
    <property type="match status" value="1"/>
</dbReference>
<keyword evidence="2 9" id="KW-0436">Ligase</keyword>
<dbReference type="CDD" id="cd07962">
    <property type="entry name" value="Anticodon_Ia_Val"/>
    <property type="match status" value="1"/>
</dbReference>
<keyword evidence="14" id="KW-1185">Reference proteome</keyword>
<evidence type="ECO:0000259" key="12">
    <source>
        <dbReference type="Pfam" id="PF10458"/>
    </source>
</evidence>
<dbReference type="InterPro" id="IPR009080">
    <property type="entry name" value="tRNAsynth_Ia_anticodon-bd"/>
</dbReference>
<evidence type="ECO:0000256" key="2">
    <source>
        <dbReference type="ARBA" id="ARBA00022598"/>
    </source>
</evidence>
<dbReference type="InterPro" id="IPR010978">
    <property type="entry name" value="tRNA-bd_arm"/>
</dbReference>
<feature type="domain" description="Aminoacyl-tRNA synthetase class Ia" evidence="10">
    <location>
        <begin position="25"/>
        <end position="570"/>
    </location>
</feature>
<evidence type="ECO:0000313" key="14">
    <source>
        <dbReference type="Proteomes" id="UP001256827"/>
    </source>
</evidence>
<feature type="domain" description="Valyl-tRNA synthetase tRNA-binding arm" evidence="12">
    <location>
        <begin position="823"/>
        <end position="887"/>
    </location>
</feature>
<sequence>MSTPNAQDIDQLLPKNYDPKAAEQKWYPYWIQNQFFKAERDPNKRPFTIVIPPPNVTGKLHLGHALDTTLQDIITRTKRMQGYSTLFLPGMDHAGIATQARVEATLREEGISRHDLGREKFVEKVWEWKHIYAGHIREQWEKLGLALDYSRERFTMDEGLSRAVREVFVRLYEKGLIYRGNRIINWDPAARTALSDIEVIYKEVKGALHHMRYPLADGTGYIEVATTRPETMLGDTAVAVHPEDERYKHLVGKTVILPIVGREIPIVADDYVDPEFGSGAVKITPAHDPNDFELGLRHQLPQIVVMDESGTMNEQAGIYQGMDRFACRKQIIKDLSEQGVMFKIEEHIHQVGHSERSDAVVEPYLSTQWFVKMQPLADAALASAASEDSVKFVPERFKNNYLRWIENIRDWCISRQLWWGHRIPAWYCQDCGETIVSREDVSECPSCHSHKLEQDNDVLDTWFSSGLWPFSTLGWPEESEDMKYFYPTNVLVTGYDIIFFWVARMIFTGLEFTGQNPFETVLIHGIIRDSEGRKMSKSLGNGVDPMEVIEKYGADALRFTLATGNSPGNDQRFYWEKVEANRNFANKIWNASRFALMNLSGFRYEDIDLSGELSTPDKWILTRLQRAIADVTRLTDAFEFGEVGRVLYNFIWDDLCDWYIEMAKLPLYGTDEAAKKTTQSVLVTVLDQTLRLLHPFMPFITEEIWQALPHQGESITVAEWPTAKEEWIFTDAEAEMNLLTEVIRSVRNIRAEVNVPMSKKIELLIKPNDALALERLKRGEDYITRFCNPERLEISDQLTTPEKAMSSVITGAELFLPLAGLIDLEQELGRLEKELATLHNEVERIEKKLNNAGFMAKAPEKVVAEEKAKMADYMEKRDKVIARLAELRSE</sequence>
<dbReference type="EMBL" id="CP134050">
    <property type="protein sequence ID" value="WNC16696.1"/>
    <property type="molecule type" value="Genomic_DNA"/>
</dbReference>
<evidence type="ECO:0000256" key="5">
    <source>
        <dbReference type="ARBA" id="ARBA00022917"/>
    </source>
</evidence>
<comment type="function">
    <text evidence="9">Catalyzes the attachment of valine to tRNA(Val). As ValRS can inadvertently accommodate and process structurally similar amino acids such as threonine, to avoid such errors, it has a 'posttransfer' editing activity that hydrolyzes mischarged Thr-tRNA(Val) in a tRNA-dependent manner.</text>
</comment>
<evidence type="ECO:0000259" key="11">
    <source>
        <dbReference type="Pfam" id="PF08264"/>
    </source>
</evidence>
<gene>
    <name evidence="9" type="primary">valS</name>
    <name evidence="13" type="ORF">RGB73_10365</name>
</gene>
<evidence type="ECO:0000256" key="6">
    <source>
        <dbReference type="ARBA" id="ARBA00023054"/>
    </source>
</evidence>
<comment type="domain">
    <text evidence="9">ValRS has two distinct active sites: one for aminoacylation and one for editing. The misactivated threonine is translocated from the active site to the editing site.</text>
</comment>
<dbReference type="InterPro" id="IPR013155">
    <property type="entry name" value="M/V/L/I-tRNA-synth_anticd-bd"/>
</dbReference>
<dbReference type="Gene3D" id="3.40.50.620">
    <property type="entry name" value="HUPs"/>
    <property type="match status" value="2"/>
</dbReference>
<dbReference type="PRINTS" id="PR00986">
    <property type="entry name" value="TRNASYNTHVAL"/>
</dbReference>
<proteinExistence type="inferred from homology"/>
<keyword evidence="7 9" id="KW-0030">Aminoacyl-tRNA synthetase</keyword>
<reference evidence="13 14" key="1">
    <citation type="submission" date="2023-09" db="EMBL/GenBank/DDBJ databases">
        <title>Complete Genome and Methylome dissection of Bacillus brevis NEB573 original source of BbsI restriction endonuclease.</title>
        <authorList>
            <person name="Fomenkov A."/>
            <person name="Roberts R.D."/>
        </authorList>
    </citation>
    <scope>NUCLEOTIDE SEQUENCE [LARGE SCALE GENOMIC DNA]</scope>
    <source>
        <strain evidence="13 14">NEB573</strain>
    </source>
</reference>
<name>A0ABY9T9C2_BREBE</name>
<dbReference type="Pfam" id="PF08264">
    <property type="entry name" value="Anticodon_1"/>
    <property type="match status" value="1"/>
</dbReference>
<dbReference type="RefSeq" id="WP_310771597.1">
    <property type="nucleotide sequence ID" value="NZ_CP134050.1"/>
</dbReference>
<keyword evidence="4 9" id="KW-0067">ATP-binding</keyword>
<dbReference type="Gene3D" id="3.90.740.10">
    <property type="entry name" value="Valyl/Leucyl/Isoleucyl-tRNA synthetase, editing domain"/>
    <property type="match status" value="1"/>
</dbReference>
<evidence type="ECO:0000256" key="9">
    <source>
        <dbReference type="HAMAP-Rule" id="MF_02004"/>
    </source>
</evidence>
<keyword evidence="1 9" id="KW-0963">Cytoplasm</keyword>
<comment type="subunit">
    <text evidence="9">Monomer.</text>
</comment>
<keyword evidence="3 9" id="KW-0547">Nucleotide-binding</keyword>
<dbReference type="InterPro" id="IPR019499">
    <property type="entry name" value="Val-tRNA_synth_tRNA-bd"/>
</dbReference>
<dbReference type="Gene3D" id="1.10.287.380">
    <property type="entry name" value="Valyl-tRNA synthetase, C-terminal domain"/>
    <property type="match status" value="1"/>
</dbReference>
<dbReference type="GO" id="GO:0004832">
    <property type="term" value="F:valine-tRNA ligase activity"/>
    <property type="evidence" value="ECO:0007669"/>
    <property type="project" value="UniProtKB-EC"/>
</dbReference>
<dbReference type="InterPro" id="IPR037118">
    <property type="entry name" value="Val-tRNA_synth_C_sf"/>
</dbReference>
<dbReference type="PANTHER" id="PTHR11946">
    <property type="entry name" value="VALYL-TRNA SYNTHETASES"/>
    <property type="match status" value="1"/>
</dbReference>
<dbReference type="NCBIfam" id="TIGR00422">
    <property type="entry name" value="valS"/>
    <property type="match status" value="1"/>
</dbReference>
<dbReference type="InterPro" id="IPR033705">
    <property type="entry name" value="Anticodon_Ia_Val"/>
</dbReference>
<keyword evidence="6 9" id="KW-0175">Coiled coil</keyword>
<organism evidence="13 14">
    <name type="scientific">Brevibacillus brevis</name>
    <name type="common">Bacillus brevis</name>
    <dbReference type="NCBI Taxonomy" id="1393"/>
    <lineage>
        <taxon>Bacteria</taxon>
        <taxon>Bacillati</taxon>
        <taxon>Bacillota</taxon>
        <taxon>Bacilli</taxon>
        <taxon>Bacillales</taxon>
        <taxon>Paenibacillaceae</taxon>
        <taxon>Brevibacillus</taxon>
    </lineage>
</organism>
<dbReference type="PROSITE" id="PS00178">
    <property type="entry name" value="AA_TRNA_LIGASE_I"/>
    <property type="match status" value="1"/>
</dbReference>
<dbReference type="SUPFAM" id="SSF47323">
    <property type="entry name" value="Anticodon-binding domain of a subclass of class I aminoacyl-tRNA synthetases"/>
    <property type="match status" value="1"/>
</dbReference>